<evidence type="ECO:0000256" key="1">
    <source>
        <dbReference type="ARBA" id="ARBA00022729"/>
    </source>
</evidence>
<protein>
    <recommendedName>
        <fullName evidence="3">MIR domain-containing protein</fullName>
    </recommendedName>
</protein>
<evidence type="ECO:0000313" key="5">
    <source>
        <dbReference type="Proteomes" id="UP000234323"/>
    </source>
</evidence>
<dbReference type="PANTHER" id="PTHR46809">
    <property type="entry name" value="STROMAL CELL-DERIVED FACTOR 2-LIKE PROTEIN"/>
    <property type="match status" value="1"/>
</dbReference>
<evidence type="ECO:0000313" key="4">
    <source>
        <dbReference type="EMBL" id="PKY40052.1"/>
    </source>
</evidence>
<proteinExistence type="predicted"/>
<accession>A0A2I1G094</accession>
<dbReference type="InterPro" id="IPR036300">
    <property type="entry name" value="MIR_dom_sf"/>
</dbReference>
<dbReference type="PANTHER" id="PTHR46809:SF2">
    <property type="entry name" value="GH21273P"/>
    <property type="match status" value="1"/>
</dbReference>
<keyword evidence="2" id="KW-0677">Repeat</keyword>
<evidence type="ECO:0000256" key="2">
    <source>
        <dbReference type="ARBA" id="ARBA00022737"/>
    </source>
</evidence>
<evidence type="ECO:0000259" key="3">
    <source>
        <dbReference type="PROSITE" id="PS50919"/>
    </source>
</evidence>
<reference evidence="4 5" key="1">
    <citation type="submission" date="2015-10" db="EMBL/GenBank/DDBJ databases">
        <title>Genome analyses suggest a sexual origin of heterokaryosis in a supposedly ancient asexual fungus.</title>
        <authorList>
            <person name="Ropars J."/>
            <person name="Sedzielewska K."/>
            <person name="Noel J."/>
            <person name="Charron P."/>
            <person name="Farinelli L."/>
            <person name="Marton T."/>
            <person name="Kruger M."/>
            <person name="Pelin A."/>
            <person name="Brachmann A."/>
            <person name="Corradi N."/>
        </authorList>
    </citation>
    <scope>NUCLEOTIDE SEQUENCE [LARGE SCALE GENOMIC DNA]</scope>
    <source>
        <strain evidence="4 5">A4</strain>
    </source>
</reference>
<keyword evidence="5" id="KW-1185">Reference proteome</keyword>
<dbReference type="Gene3D" id="2.80.10.50">
    <property type="match status" value="1"/>
</dbReference>
<name>A0A2I1G094_9GLOM</name>
<dbReference type="SUPFAM" id="SSF82109">
    <property type="entry name" value="MIR domain"/>
    <property type="match status" value="1"/>
</dbReference>
<organism evidence="4 5">
    <name type="scientific">Rhizophagus irregularis</name>
    <dbReference type="NCBI Taxonomy" id="588596"/>
    <lineage>
        <taxon>Eukaryota</taxon>
        <taxon>Fungi</taxon>
        <taxon>Fungi incertae sedis</taxon>
        <taxon>Mucoromycota</taxon>
        <taxon>Glomeromycotina</taxon>
        <taxon>Glomeromycetes</taxon>
        <taxon>Glomerales</taxon>
        <taxon>Glomeraceae</taxon>
        <taxon>Rhizophagus</taxon>
    </lineage>
</organism>
<dbReference type="AlphaFoldDB" id="A0A2I1G094"/>
<dbReference type="VEuPathDB" id="FungiDB:FUN_014773"/>
<comment type="caution">
    <text evidence="4">The sequence shown here is derived from an EMBL/GenBank/DDBJ whole genome shotgun (WGS) entry which is preliminary data.</text>
</comment>
<dbReference type="VEuPathDB" id="FungiDB:RhiirA1_530722"/>
<feature type="domain" description="MIR" evidence="3">
    <location>
        <begin position="161"/>
        <end position="216"/>
    </location>
</feature>
<dbReference type="EMBL" id="LLXI01000087">
    <property type="protein sequence ID" value="PKY40052.1"/>
    <property type="molecule type" value="Genomic_DNA"/>
</dbReference>
<keyword evidence="1" id="KW-0732">Signal</keyword>
<gene>
    <name evidence="4" type="ORF">RhiirA4_415542</name>
</gene>
<dbReference type="Proteomes" id="UP000234323">
    <property type="component" value="Unassembled WGS sequence"/>
</dbReference>
<dbReference type="PROSITE" id="PS50919">
    <property type="entry name" value="MIR"/>
    <property type="match status" value="1"/>
</dbReference>
<dbReference type="VEuPathDB" id="FungiDB:RhiirFUN_011932"/>
<dbReference type="CDD" id="cd23263">
    <property type="entry name" value="beta-trefoil_MIR"/>
    <property type="match status" value="1"/>
</dbReference>
<dbReference type="InterPro" id="IPR016093">
    <property type="entry name" value="MIR_motif"/>
</dbReference>
<sequence>MDPPKYNGTMHPEEWIQQFKASYYYNNTSGNEVYLCKQLIHPAIKIPSIENISTYDELLNALKAHVSFAIFKESCKKKLLELTYIPEKDGGDTAAFLSKFQTLCYNAEINNIEEIKFIIYKIIFVYMHNDLIKSEFIRKSKEIKSIEELLKLFNDITTYESILIKHGSYVAIKHAATGKYLSSVLNLDYETGSFNQAVFAGKTSLELNAIWFIYDNQSRSNVFYDDIYLLHQQTSRRLRCTSYKSLSNYPEVSCYNNSSDNYYTIWKLKQYNSTNNCAYVKSQDRIILQNNYLKKILRSHELEFTINNEKFQEVVCHDERIGGNDEWIIELIDTHLFQYLCDISKYIV</sequence>